<protein>
    <recommendedName>
        <fullName evidence="1">IraD/Gp25-like domain-containing protein</fullName>
    </recommendedName>
</protein>
<name>A0A4R1KJE6_9PAST</name>
<evidence type="ECO:0000313" key="2">
    <source>
        <dbReference type="EMBL" id="TCK64906.1"/>
    </source>
</evidence>
<feature type="domain" description="IraD/Gp25-like" evidence="1">
    <location>
        <begin position="27"/>
        <end position="94"/>
    </location>
</feature>
<sequence>MNILTPIPSTHWQLAPDLADGTVWGIDDIHLCIANILSTPKGTDILRPEFGSNHFDYLDQPYDVALPNMVREITQALQKWETRIVVDEVFIDGQAPHFTLTVKWSLTDAVYPEIYTTQVQG</sequence>
<dbReference type="InterPro" id="IPR007048">
    <property type="entry name" value="IraD/Gp25-like"/>
</dbReference>
<evidence type="ECO:0000313" key="3">
    <source>
        <dbReference type="Proteomes" id="UP000295496"/>
    </source>
</evidence>
<accession>A0A4R1KJE6</accession>
<dbReference type="Gene3D" id="3.10.450.40">
    <property type="match status" value="1"/>
</dbReference>
<organism evidence="2 3">
    <name type="scientific">Lonepinella koalarum</name>
    <dbReference type="NCBI Taxonomy" id="53417"/>
    <lineage>
        <taxon>Bacteria</taxon>
        <taxon>Pseudomonadati</taxon>
        <taxon>Pseudomonadota</taxon>
        <taxon>Gammaproteobacteria</taxon>
        <taxon>Pasteurellales</taxon>
        <taxon>Pasteurellaceae</taxon>
        <taxon>Lonepinella</taxon>
    </lineage>
</organism>
<keyword evidence="3" id="KW-1185">Reference proteome</keyword>
<dbReference type="Proteomes" id="UP000295496">
    <property type="component" value="Unassembled WGS sequence"/>
</dbReference>
<proteinExistence type="predicted"/>
<dbReference type="EMBL" id="SMGJ01000012">
    <property type="protein sequence ID" value="TCK64906.1"/>
    <property type="molecule type" value="Genomic_DNA"/>
</dbReference>
<gene>
    <name evidence="2" type="ORF">EV692_2390</name>
</gene>
<dbReference type="SUPFAM" id="SSF160719">
    <property type="entry name" value="gpW/gp25-like"/>
    <property type="match status" value="1"/>
</dbReference>
<dbReference type="AlphaFoldDB" id="A0A4R1KJE6"/>
<comment type="caution">
    <text evidence="2">The sequence shown here is derived from an EMBL/GenBank/DDBJ whole genome shotgun (WGS) entry which is preliminary data.</text>
</comment>
<reference evidence="2 3" key="1">
    <citation type="submission" date="2019-03" db="EMBL/GenBank/DDBJ databases">
        <title>Genomic Encyclopedia of Type Strains, Phase IV (KMG-IV): sequencing the most valuable type-strain genomes for metagenomic binning, comparative biology and taxonomic classification.</title>
        <authorList>
            <person name="Goeker M."/>
        </authorList>
    </citation>
    <scope>NUCLEOTIDE SEQUENCE [LARGE SCALE GENOMIC DNA]</scope>
    <source>
        <strain evidence="2 3">DSM 10053</strain>
    </source>
</reference>
<dbReference type="Pfam" id="PF04965">
    <property type="entry name" value="GPW_gp25"/>
    <property type="match status" value="1"/>
</dbReference>
<dbReference type="RefSeq" id="WP_132302944.1">
    <property type="nucleotide sequence ID" value="NZ_CP170642.1"/>
</dbReference>
<evidence type="ECO:0000259" key="1">
    <source>
        <dbReference type="Pfam" id="PF04965"/>
    </source>
</evidence>